<evidence type="ECO:0000256" key="4">
    <source>
        <dbReference type="ARBA" id="ARBA00022670"/>
    </source>
</evidence>
<dbReference type="Gene3D" id="3.40.630.10">
    <property type="entry name" value="Zn peptidases"/>
    <property type="match status" value="1"/>
</dbReference>
<sequence>MQQTNYIDNLLSLIRKATSQFHTVESVKDQLTKQGYEELCWGNNWNLQKGGKYMVIHHGSSIFAFTIGSHFQEKESFRIAAAHGDFPGFRIKPNPEVTTEKYVQLNVESYGGVNLSSWLDRGLSAAGRVVLKSDDVFRPKVSLVDLEKTLFTIPNIAIHLEREMNKGVELNKQTQMLPIVGILEEEVDKNCFLSALAEKLQVQVDEILDYELNLYNADRAEKIGLHEEFLSAPRLDNLTSVQALVDGILEGERKEGLNVIAIFDHEEVGSRTKQGAGSMMLPYLLEKIYLSLGGSEQMYKNALAEGLLMSVDVSHGFHPSYGGKYDPTNKNMLNQGFCIKEACSQSYATDSEAVGIVQQICEKEQIPYQKFVNRSDVTGGGTLGSIASAMLPVRTVDLGVPLLAMHSSRELMGAKDQESLTRFIKAYFSL</sequence>
<gene>
    <name evidence="11" type="primary">apeB</name>
    <name evidence="11" type="ORF">CNLFYP112_00612</name>
</gene>
<dbReference type="GO" id="GO:0006508">
    <property type="term" value="P:proteolysis"/>
    <property type="evidence" value="ECO:0007669"/>
    <property type="project" value="UniProtKB-KW"/>
</dbReference>
<organism evidence="11">
    <name type="scientific">[Clostridium] nexile</name>
    <dbReference type="NCBI Taxonomy" id="29361"/>
    <lineage>
        <taxon>Bacteria</taxon>
        <taxon>Bacillati</taxon>
        <taxon>Bacillota</taxon>
        <taxon>Clostridia</taxon>
        <taxon>Lachnospirales</taxon>
        <taxon>Lachnospiraceae</taxon>
        <taxon>Tyzzerella</taxon>
    </lineage>
</organism>
<dbReference type="InterPro" id="IPR023358">
    <property type="entry name" value="Peptidase_M18_dom2"/>
</dbReference>
<dbReference type="GO" id="GO:0008270">
    <property type="term" value="F:zinc ion binding"/>
    <property type="evidence" value="ECO:0007669"/>
    <property type="project" value="InterPro"/>
</dbReference>
<evidence type="ECO:0000256" key="1">
    <source>
        <dbReference type="ARBA" id="ARBA00001947"/>
    </source>
</evidence>
<dbReference type="Gene3D" id="2.30.250.10">
    <property type="entry name" value="Aminopeptidase i, Domain 2"/>
    <property type="match status" value="1"/>
</dbReference>
<proteinExistence type="inferred from homology"/>
<comment type="cofactor">
    <cofactor evidence="1 10">
        <name>Zn(2+)</name>
        <dbReference type="ChEBI" id="CHEBI:29105"/>
    </cofactor>
</comment>
<dbReference type="Pfam" id="PF02127">
    <property type="entry name" value="Peptidase_M18"/>
    <property type="match status" value="1"/>
</dbReference>
<evidence type="ECO:0000256" key="10">
    <source>
        <dbReference type="RuleBase" id="RU004387"/>
    </source>
</evidence>
<dbReference type="GO" id="GO:0004177">
    <property type="term" value="F:aminopeptidase activity"/>
    <property type="evidence" value="ECO:0007669"/>
    <property type="project" value="UniProtKB-KW"/>
</dbReference>
<dbReference type="PRINTS" id="PR00932">
    <property type="entry name" value="AMINO1PTASE"/>
</dbReference>
<evidence type="ECO:0000256" key="3">
    <source>
        <dbReference type="ARBA" id="ARBA00022438"/>
    </source>
</evidence>
<keyword evidence="7 9" id="KW-0862">Zinc</keyword>
<keyword evidence="8 9" id="KW-0482">Metalloprotease</keyword>
<evidence type="ECO:0000256" key="2">
    <source>
        <dbReference type="ARBA" id="ARBA00008290"/>
    </source>
</evidence>
<evidence type="ECO:0000256" key="7">
    <source>
        <dbReference type="ARBA" id="ARBA00022833"/>
    </source>
</evidence>
<evidence type="ECO:0000256" key="9">
    <source>
        <dbReference type="RuleBase" id="RU004386"/>
    </source>
</evidence>
<accession>A0A6N2WBJ5</accession>
<dbReference type="SUPFAM" id="SSF53187">
    <property type="entry name" value="Zn-dependent exopeptidases"/>
    <property type="match status" value="1"/>
</dbReference>
<dbReference type="PANTHER" id="PTHR28570:SF3">
    <property type="entry name" value="ASPARTYL AMINOPEPTIDASE"/>
    <property type="match status" value="1"/>
</dbReference>
<evidence type="ECO:0000256" key="6">
    <source>
        <dbReference type="ARBA" id="ARBA00022801"/>
    </source>
</evidence>
<dbReference type="EMBL" id="CACRTG010000043">
    <property type="protein sequence ID" value="VYT36656.1"/>
    <property type="molecule type" value="Genomic_DNA"/>
</dbReference>
<dbReference type="SUPFAM" id="SSF101821">
    <property type="entry name" value="Aminopeptidase/glucanase lid domain"/>
    <property type="match status" value="1"/>
</dbReference>
<evidence type="ECO:0000256" key="8">
    <source>
        <dbReference type="ARBA" id="ARBA00023049"/>
    </source>
</evidence>
<evidence type="ECO:0000256" key="5">
    <source>
        <dbReference type="ARBA" id="ARBA00022723"/>
    </source>
</evidence>
<dbReference type="GO" id="GO:0005737">
    <property type="term" value="C:cytoplasm"/>
    <property type="evidence" value="ECO:0007669"/>
    <property type="project" value="UniProtKB-ARBA"/>
</dbReference>
<keyword evidence="5 9" id="KW-0479">Metal-binding</keyword>
<dbReference type="NCBIfam" id="NF002759">
    <property type="entry name" value="PRK02813.1"/>
    <property type="match status" value="1"/>
</dbReference>
<protein>
    <recommendedName>
        <fullName evidence="10">M18 family aminopeptidase</fullName>
        <ecNumber evidence="10">3.4.11.-</ecNumber>
    </recommendedName>
</protein>
<reference evidence="11" key="1">
    <citation type="submission" date="2019-11" db="EMBL/GenBank/DDBJ databases">
        <authorList>
            <person name="Feng L."/>
        </authorList>
    </citation>
    <scope>NUCLEOTIDE SEQUENCE</scope>
    <source>
        <strain evidence="11">CnexileLFYP112</strain>
    </source>
</reference>
<comment type="similarity">
    <text evidence="2 9">Belongs to the peptidase M18 family.</text>
</comment>
<dbReference type="AlphaFoldDB" id="A0A6N2WBJ5"/>
<keyword evidence="4 9" id="KW-0645">Protease</keyword>
<evidence type="ECO:0000313" key="11">
    <source>
        <dbReference type="EMBL" id="VYT36656.1"/>
    </source>
</evidence>
<dbReference type="InterPro" id="IPR001948">
    <property type="entry name" value="Peptidase_M18"/>
</dbReference>
<keyword evidence="3 9" id="KW-0031">Aminopeptidase</keyword>
<name>A0A6N2WBJ5_9FIRM</name>
<dbReference type="PANTHER" id="PTHR28570">
    <property type="entry name" value="ASPARTYL AMINOPEPTIDASE"/>
    <property type="match status" value="1"/>
</dbReference>
<dbReference type="EC" id="3.4.11.-" evidence="10"/>
<keyword evidence="6 9" id="KW-0378">Hydrolase</keyword>
<dbReference type="GO" id="GO:0008237">
    <property type="term" value="F:metallopeptidase activity"/>
    <property type="evidence" value="ECO:0007669"/>
    <property type="project" value="UniProtKB-KW"/>
</dbReference>